<name>A0AAV2HNM2_LYMST</name>
<dbReference type="AlphaFoldDB" id="A0AAV2HNM2"/>
<accession>A0AAV2HNM2</accession>
<dbReference type="Proteomes" id="UP001497497">
    <property type="component" value="Unassembled WGS sequence"/>
</dbReference>
<proteinExistence type="predicted"/>
<keyword evidence="2" id="KW-1185">Reference proteome</keyword>
<feature type="non-terminal residue" evidence="1">
    <location>
        <position position="1"/>
    </location>
</feature>
<protein>
    <submittedName>
        <fullName evidence="1">Uncharacterized protein</fullName>
    </submittedName>
</protein>
<reference evidence="1 2" key="1">
    <citation type="submission" date="2024-04" db="EMBL/GenBank/DDBJ databases">
        <authorList>
            <consortium name="Genoscope - CEA"/>
            <person name="William W."/>
        </authorList>
    </citation>
    <scope>NUCLEOTIDE SEQUENCE [LARGE SCALE GENOMIC DNA]</scope>
</reference>
<gene>
    <name evidence="1" type="ORF">GSLYS_00009611001</name>
</gene>
<evidence type="ECO:0000313" key="1">
    <source>
        <dbReference type="EMBL" id="CAL1535651.1"/>
    </source>
</evidence>
<dbReference type="EMBL" id="CAXITT010000207">
    <property type="protein sequence ID" value="CAL1535651.1"/>
    <property type="molecule type" value="Genomic_DNA"/>
</dbReference>
<comment type="caution">
    <text evidence="1">The sequence shown here is derived from an EMBL/GenBank/DDBJ whole genome shotgun (WGS) entry which is preliminary data.</text>
</comment>
<organism evidence="1 2">
    <name type="scientific">Lymnaea stagnalis</name>
    <name type="common">Great pond snail</name>
    <name type="synonym">Helix stagnalis</name>
    <dbReference type="NCBI Taxonomy" id="6523"/>
    <lineage>
        <taxon>Eukaryota</taxon>
        <taxon>Metazoa</taxon>
        <taxon>Spiralia</taxon>
        <taxon>Lophotrochozoa</taxon>
        <taxon>Mollusca</taxon>
        <taxon>Gastropoda</taxon>
        <taxon>Heterobranchia</taxon>
        <taxon>Euthyneura</taxon>
        <taxon>Panpulmonata</taxon>
        <taxon>Hygrophila</taxon>
        <taxon>Lymnaeoidea</taxon>
        <taxon>Lymnaeidae</taxon>
        <taxon>Lymnaea</taxon>
    </lineage>
</organism>
<sequence length="109" mass="12158">TIENKTSNSLLKPVCNPSLCQQVWSESLTTIRNSHPESQSFVCHAANQDVSTHALSCRIQKNIGPESEPNDKVTSVDPLINTDFKGKLKDKQSTSISTKWKLYKSNILK</sequence>
<feature type="non-terminal residue" evidence="1">
    <location>
        <position position="109"/>
    </location>
</feature>
<evidence type="ECO:0000313" key="2">
    <source>
        <dbReference type="Proteomes" id="UP001497497"/>
    </source>
</evidence>